<dbReference type="EMBL" id="JAWDGP010007030">
    <property type="protein sequence ID" value="KAK3731116.1"/>
    <property type="molecule type" value="Genomic_DNA"/>
</dbReference>
<reference evidence="2" key="1">
    <citation type="journal article" date="2023" name="G3 (Bethesda)">
        <title>A reference genome for the long-term kleptoplast-retaining sea slug Elysia crispata morphotype clarki.</title>
        <authorList>
            <person name="Eastman K.E."/>
            <person name="Pendleton A.L."/>
            <person name="Shaikh M.A."/>
            <person name="Suttiyut T."/>
            <person name="Ogas R."/>
            <person name="Tomko P."/>
            <person name="Gavelis G."/>
            <person name="Widhalm J.R."/>
            <person name="Wisecaver J.H."/>
        </authorList>
    </citation>
    <scope>NUCLEOTIDE SEQUENCE</scope>
    <source>
        <strain evidence="2">ECLA1</strain>
    </source>
</reference>
<name>A0AAE0Y2U3_9GAST</name>
<organism evidence="2 3">
    <name type="scientific">Elysia crispata</name>
    <name type="common">lettuce slug</name>
    <dbReference type="NCBI Taxonomy" id="231223"/>
    <lineage>
        <taxon>Eukaryota</taxon>
        <taxon>Metazoa</taxon>
        <taxon>Spiralia</taxon>
        <taxon>Lophotrochozoa</taxon>
        <taxon>Mollusca</taxon>
        <taxon>Gastropoda</taxon>
        <taxon>Heterobranchia</taxon>
        <taxon>Euthyneura</taxon>
        <taxon>Panpulmonata</taxon>
        <taxon>Sacoglossa</taxon>
        <taxon>Placobranchoidea</taxon>
        <taxon>Plakobranchidae</taxon>
        <taxon>Elysia</taxon>
    </lineage>
</organism>
<proteinExistence type="predicted"/>
<protein>
    <submittedName>
        <fullName evidence="2">Uncharacterized protein</fullName>
    </submittedName>
</protein>
<evidence type="ECO:0000313" key="3">
    <source>
        <dbReference type="Proteomes" id="UP001283361"/>
    </source>
</evidence>
<evidence type="ECO:0000256" key="1">
    <source>
        <dbReference type="SAM" id="MobiDB-lite"/>
    </source>
</evidence>
<feature type="region of interest" description="Disordered" evidence="1">
    <location>
        <begin position="1"/>
        <end position="20"/>
    </location>
</feature>
<dbReference type="AlphaFoldDB" id="A0AAE0Y2U3"/>
<gene>
    <name evidence="2" type="ORF">RRG08_047811</name>
</gene>
<sequence>MDVGDGHWGHVMGDSTSSLPNEETWGGVCVGGGGVAGEESTGCRLQGNMVYTSSLSNDPLVVMAEFVECSSGNYGRVYRMILWWLWQSLSNDPLVIMAEFVD</sequence>
<evidence type="ECO:0000313" key="2">
    <source>
        <dbReference type="EMBL" id="KAK3731116.1"/>
    </source>
</evidence>
<accession>A0AAE0Y2U3</accession>
<dbReference type="Proteomes" id="UP001283361">
    <property type="component" value="Unassembled WGS sequence"/>
</dbReference>
<keyword evidence="3" id="KW-1185">Reference proteome</keyword>
<comment type="caution">
    <text evidence="2">The sequence shown here is derived from an EMBL/GenBank/DDBJ whole genome shotgun (WGS) entry which is preliminary data.</text>
</comment>